<feature type="domain" description="Formyl transferase N-terminal" evidence="6">
    <location>
        <begin position="2"/>
        <end position="174"/>
    </location>
</feature>
<feature type="domain" description="Formyl transferase C-terminal" evidence="7">
    <location>
        <begin position="201"/>
        <end position="296"/>
    </location>
</feature>
<evidence type="ECO:0000313" key="8">
    <source>
        <dbReference type="EMBL" id="PWI57367.1"/>
    </source>
</evidence>
<dbReference type="InterPro" id="IPR036477">
    <property type="entry name" value="Formyl_transf_N_sf"/>
</dbReference>
<dbReference type="CDD" id="cd08704">
    <property type="entry name" value="Met_tRNA_FMT_C"/>
    <property type="match status" value="1"/>
</dbReference>
<evidence type="ECO:0000256" key="2">
    <source>
        <dbReference type="ARBA" id="ARBA00012261"/>
    </source>
</evidence>
<dbReference type="InterPro" id="IPR005794">
    <property type="entry name" value="Fmt"/>
</dbReference>
<evidence type="ECO:0000313" key="9">
    <source>
        <dbReference type="Proteomes" id="UP000245380"/>
    </source>
</evidence>
<keyword evidence="4 5" id="KW-0648">Protein biosynthesis</keyword>
<dbReference type="SUPFAM" id="SSF50486">
    <property type="entry name" value="FMT C-terminal domain-like"/>
    <property type="match status" value="1"/>
</dbReference>
<dbReference type="HAMAP" id="MF_00182">
    <property type="entry name" value="Formyl_trans"/>
    <property type="match status" value="1"/>
</dbReference>
<comment type="catalytic activity">
    <reaction evidence="5">
        <text>L-methionyl-tRNA(fMet) + (6R)-10-formyltetrahydrofolate = N-formyl-L-methionyl-tRNA(fMet) + (6S)-5,6,7,8-tetrahydrofolate + H(+)</text>
        <dbReference type="Rhea" id="RHEA:24380"/>
        <dbReference type="Rhea" id="RHEA-COMP:9952"/>
        <dbReference type="Rhea" id="RHEA-COMP:9953"/>
        <dbReference type="ChEBI" id="CHEBI:15378"/>
        <dbReference type="ChEBI" id="CHEBI:57453"/>
        <dbReference type="ChEBI" id="CHEBI:78530"/>
        <dbReference type="ChEBI" id="CHEBI:78844"/>
        <dbReference type="ChEBI" id="CHEBI:195366"/>
        <dbReference type="EC" id="2.1.2.9"/>
    </reaction>
</comment>
<gene>
    <name evidence="5" type="primary">fmt</name>
    <name evidence="8" type="ORF">BM613_09045</name>
</gene>
<comment type="function">
    <text evidence="5">Attaches a formyl group to the free amino group of methionyl-tRNA(fMet). The formyl group appears to play a dual role in the initiator identity of N-formylmethionyl-tRNA by promoting its recognition by IF2 and preventing the misappropriation of this tRNA by the elongation apparatus.</text>
</comment>
<dbReference type="OrthoDB" id="9802815at2"/>
<dbReference type="Pfam" id="PF00551">
    <property type="entry name" value="Formyl_trans_N"/>
    <property type="match status" value="1"/>
</dbReference>
<dbReference type="PANTHER" id="PTHR11138:SF5">
    <property type="entry name" value="METHIONYL-TRNA FORMYLTRANSFERASE, MITOCHONDRIAL"/>
    <property type="match status" value="1"/>
</dbReference>
<evidence type="ECO:0000256" key="3">
    <source>
        <dbReference type="ARBA" id="ARBA00022679"/>
    </source>
</evidence>
<dbReference type="SUPFAM" id="SSF53328">
    <property type="entry name" value="Formyltransferase"/>
    <property type="match status" value="1"/>
</dbReference>
<keyword evidence="3 5" id="KW-0808">Transferase</keyword>
<dbReference type="NCBIfam" id="TIGR00460">
    <property type="entry name" value="fmt"/>
    <property type="match status" value="1"/>
</dbReference>
<protein>
    <recommendedName>
        <fullName evidence="2 5">Methionyl-tRNA formyltransferase</fullName>
        <ecNumber evidence="2 5">2.1.2.9</ecNumber>
    </recommendedName>
</protein>
<evidence type="ECO:0000256" key="4">
    <source>
        <dbReference type="ARBA" id="ARBA00022917"/>
    </source>
</evidence>
<dbReference type="EC" id="2.1.2.9" evidence="2 5"/>
<feature type="binding site" evidence="5">
    <location>
        <begin position="104"/>
        <end position="107"/>
    </location>
    <ligand>
        <name>(6S)-5,6,7,8-tetrahydrofolate</name>
        <dbReference type="ChEBI" id="CHEBI:57453"/>
    </ligand>
</feature>
<name>A0A2U3D7W1_SULT2</name>
<proteinExistence type="inferred from homology"/>
<dbReference type="GO" id="GO:0004479">
    <property type="term" value="F:methionyl-tRNA formyltransferase activity"/>
    <property type="evidence" value="ECO:0007669"/>
    <property type="project" value="UniProtKB-UniRule"/>
</dbReference>
<dbReference type="Proteomes" id="UP000245380">
    <property type="component" value="Unassembled WGS sequence"/>
</dbReference>
<dbReference type="Gene3D" id="3.40.50.12230">
    <property type="match status" value="1"/>
</dbReference>
<dbReference type="GO" id="GO:0005829">
    <property type="term" value="C:cytosol"/>
    <property type="evidence" value="ECO:0007669"/>
    <property type="project" value="TreeGrafter"/>
</dbReference>
<dbReference type="InterPro" id="IPR041711">
    <property type="entry name" value="Met-tRNA-FMT_N"/>
</dbReference>
<evidence type="ECO:0000256" key="5">
    <source>
        <dbReference type="HAMAP-Rule" id="MF_00182"/>
    </source>
</evidence>
<dbReference type="EMBL" id="MPDK01000014">
    <property type="protein sequence ID" value="PWI57367.1"/>
    <property type="molecule type" value="Genomic_DNA"/>
</dbReference>
<dbReference type="PANTHER" id="PTHR11138">
    <property type="entry name" value="METHIONYL-TRNA FORMYLTRANSFERASE"/>
    <property type="match status" value="1"/>
</dbReference>
<dbReference type="CDD" id="cd08646">
    <property type="entry name" value="FMT_core_Met-tRNA-FMT_N"/>
    <property type="match status" value="1"/>
</dbReference>
<sequence length="307" mass="33765">MGTPQFAVPILLALLEHQYPVAGVVTQPDRPVGRKRMLTPPPIKVAALAHGLAVFQPERIRRSESLEVIAKWQPEMIVTVAYGQILPPDLLASVPLQALNVHASLLPKYRGAAPIQWALMNGERETGITLMTMVKELDAGPMWASVAVPMHPDMTYGELHDELSHQGATLLINTLPRILRGELIAQPQDEASATYAPMLARADEQVDFAQSSYEVYNHIRAFSPAPGVFTYLNDKLFKIMRAQALHDWRGSAYPGEIVGADQEGLLIACQQGAIRALEVQLEGKKVQPAGEFVRGLRSIAGLRCFKR</sequence>
<dbReference type="InterPro" id="IPR005793">
    <property type="entry name" value="Formyl_trans_C"/>
</dbReference>
<evidence type="ECO:0000259" key="6">
    <source>
        <dbReference type="Pfam" id="PF00551"/>
    </source>
</evidence>
<comment type="similarity">
    <text evidence="1 5">Belongs to the Fmt family.</text>
</comment>
<organism evidence="8 9">
    <name type="scientific">Sulfoacidibacillus thermotolerans</name>
    <name type="common">Acidibacillus sulfuroxidans</name>
    <dbReference type="NCBI Taxonomy" id="1765684"/>
    <lineage>
        <taxon>Bacteria</taxon>
        <taxon>Bacillati</taxon>
        <taxon>Bacillota</taxon>
        <taxon>Bacilli</taxon>
        <taxon>Bacillales</taxon>
        <taxon>Alicyclobacillaceae</taxon>
        <taxon>Sulfoacidibacillus</taxon>
    </lineage>
</organism>
<evidence type="ECO:0000256" key="1">
    <source>
        <dbReference type="ARBA" id="ARBA00010699"/>
    </source>
</evidence>
<dbReference type="InterPro" id="IPR044135">
    <property type="entry name" value="Met-tRNA-FMT_C"/>
</dbReference>
<accession>A0A2U3D7W1</accession>
<dbReference type="Pfam" id="PF02911">
    <property type="entry name" value="Formyl_trans_C"/>
    <property type="match status" value="1"/>
</dbReference>
<evidence type="ECO:0000259" key="7">
    <source>
        <dbReference type="Pfam" id="PF02911"/>
    </source>
</evidence>
<dbReference type="InterPro" id="IPR002376">
    <property type="entry name" value="Formyl_transf_N"/>
</dbReference>
<comment type="caution">
    <text evidence="8">The sequence shown here is derived from an EMBL/GenBank/DDBJ whole genome shotgun (WGS) entry which is preliminary data.</text>
</comment>
<keyword evidence="9" id="KW-1185">Reference proteome</keyword>
<dbReference type="AlphaFoldDB" id="A0A2U3D7W1"/>
<reference evidence="8 9" key="1">
    <citation type="submission" date="2016-11" db="EMBL/GenBank/DDBJ databases">
        <title>Comparative genomics of Acidibacillus ferroxidans species.</title>
        <authorList>
            <person name="Oliveira G."/>
            <person name="Nunes G."/>
            <person name="Oliveira R."/>
            <person name="Araujo F."/>
            <person name="Salim A."/>
            <person name="Scholte L."/>
            <person name="Morais D."/>
            <person name="Nancucheo I."/>
            <person name="Johnson D.B."/>
            <person name="Grail B."/>
            <person name="Bittencourt J."/>
            <person name="Valadares R."/>
        </authorList>
    </citation>
    <scope>NUCLEOTIDE SEQUENCE [LARGE SCALE GENOMIC DNA]</scope>
    <source>
        <strain evidence="8 9">Y002</strain>
    </source>
</reference>
<dbReference type="InterPro" id="IPR011034">
    <property type="entry name" value="Formyl_transferase-like_C_sf"/>
</dbReference>